<organism evidence="2 3">
    <name type="scientific">Crinalium epipsammum PCC 9333</name>
    <dbReference type="NCBI Taxonomy" id="1173022"/>
    <lineage>
        <taxon>Bacteria</taxon>
        <taxon>Bacillati</taxon>
        <taxon>Cyanobacteriota</taxon>
        <taxon>Cyanophyceae</taxon>
        <taxon>Gomontiellales</taxon>
        <taxon>Gomontiellaceae</taxon>
        <taxon>Crinalium</taxon>
    </lineage>
</organism>
<evidence type="ECO:0000313" key="3">
    <source>
        <dbReference type="Proteomes" id="UP000010472"/>
    </source>
</evidence>
<keyword evidence="1" id="KW-0812">Transmembrane</keyword>
<reference evidence="2 3" key="1">
    <citation type="submission" date="2012-06" db="EMBL/GenBank/DDBJ databases">
        <title>Finished chromosome of genome of Crinalium epipsammum PCC 9333.</title>
        <authorList>
            <consortium name="US DOE Joint Genome Institute"/>
            <person name="Gugger M."/>
            <person name="Coursin T."/>
            <person name="Rippka R."/>
            <person name="Tandeau De Marsac N."/>
            <person name="Huntemann M."/>
            <person name="Wei C.-L."/>
            <person name="Han J."/>
            <person name="Detter J.C."/>
            <person name="Han C."/>
            <person name="Tapia R."/>
            <person name="Davenport K."/>
            <person name="Daligault H."/>
            <person name="Erkkila T."/>
            <person name="Gu W."/>
            <person name="Munk A.C.C."/>
            <person name="Teshima H."/>
            <person name="Xu Y."/>
            <person name="Chain P."/>
            <person name="Chen A."/>
            <person name="Krypides N."/>
            <person name="Mavromatis K."/>
            <person name="Markowitz V."/>
            <person name="Szeto E."/>
            <person name="Ivanova N."/>
            <person name="Mikhailova N."/>
            <person name="Ovchinnikova G."/>
            <person name="Pagani I."/>
            <person name="Pati A."/>
            <person name="Goodwin L."/>
            <person name="Peters L."/>
            <person name="Pitluck S."/>
            <person name="Woyke T."/>
            <person name="Kerfeld C."/>
        </authorList>
    </citation>
    <scope>NUCLEOTIDE SEQUENCE [LARGE SCALE GENOMIC DNA]</scope>
    <source>
        <strain evidence="2 3">PCC 9333</strain>
    </source>
</reference>
<keyword evidence="1" id="KW-1133">Transmembrane helix</keyword>
<proteinExistence type="predicted"/>
<dbReference type="AlphaFoldDB" id="K9VXZ9"/>
<gene>
    <name evidence="2" type="ORF">Cri9333_1495</name>
</gene>
<keyword evidence="3" id="KW-1185">Reference proteome</keyword>
<protein>
    <submittedName>
        <fullName evidence="2">Uncharacterized protein</fullName>
    </submittedName>
</protein>
<evidence type="ECO:0000313" key="2">
    <source>
        <dbReference type="EMBL" id="AFZ12387.1"/>
    </source>
</evidence>
<sequence>MNMIKPVQAITAVTIAAFFLSLTPIYIFPANSNLKLIKTVLISCNDATQKIAGLIFTPTCSNRNAKFIVENTNNLEKRIVTYGKIGDFSFRNFKIINSKSQQIVDLSAFYKEKNISSQKHKLEIISSN</sequence>
<feature type="transmembrane region" description="Helical" evidence="1">
    <location>
        <begin position="6"/>
        <end position="28"/>
    </location>
</feature>
<accession>K9VXZ9</accession>
<dbReference type="RefSeq" id="WP_015202508.1">
    <property type="nucleotide sequence ID" value="NC_019753.1"/>
</dbReference>
<dbReference type="EMBL" id="CP003620">
    <property type="protein sequence ID" value="AFZ12387.1"/>
    <property type="molecule type" value="Genomic_DNA"/>
</dbReference>
<dbReference type="KEGG" id="cep:Cri9333_1495"/>
<dbReference type="HOGENOM" id="CLU_1955922_0_0_3"/>
<evidence type="ECO:0000256" key="1">
    <source>
        <dbReference type="SAM" id="Phobius"/>
    </source>
</evidence>
<dbReference type="Proteomes" id="UP000010472">
    <property type="component" value="Chromosome"/>
</dbReference>
<keyword evidence="1" id="KW-0472">Membrane</keyword>
<name>K9VXZ9_9CYAN</name>